<dbReference type="Proteomes" id="UP000215127">
    <property type="component" value="Chromosome 2"/>
</dbReference>
<evidence type="ECO:0000313" key="2">
    <source>
        <dbReference type="EMBL" id="SMQ48264.1"/>
    </source>
</evidence>
<dbReference type="AlphaFoldDB" id="A0A1X7RLD4"/>
<keyword evidence="1" id="KW-0732">Signal</keyword>
<feature type="signal peptide" evidence="1">
    <location>
        <begin position="1"/>
        <end position="20"/>
    </location>
</feature>
<evidence type="ECO:0000256" key="1">
    <source>
        <dbReference type="SAM" id="SignalP"/>
    </source>
</evidence>
<reference evidence="2 3" key="1">
    <citation type="submission" date="2016-06" db="EMBL/GenBank/DDBJ databases">
        <authorList>
            <person name="Kjaerup R.B."/>
            <person name="Dalgaard T.S."/>
            <person name="Juul-Madsen H.R."/>
        </authorList>
    </citation>
    <scope>NUCLEOTIDE SEQUENCE [LARGE SCALE GENOMIC DNA]</scope>
</reference>
<keyword evidence="3" id="KW-1185">Reference proteome</keyword>
<feature type="chain" id="PRO_5013253897" evidence="1">
    <location>
        <begin position="21"/>
        <end position="95"/>
    </location>
</feature>
<evidence type="ECO:0000313" key="3">
    <source>
        <dbReference type="Proteomes" id="UP000215127"/>
    </source>
</evidence>
<accession>A0A1X7RLD4</accession>
<gene>
    <name evidence="2" type="ORF">ZT3D7_G3413</name>
</gene>
<name>A0A1X7RLD4_ZYMT9</name>
<dbReference type="EMBL" id="LT853693">
    <property type="protein sequence ID" value="SMQ48264.1"/>
    <property type="molecule type" value="Genomic_DNA"/>
</dbReference>
<proteinExistence type="predicted"/>
<protein>
    <submittedName>
        <fullName evidence="2">Uncharacterized protein</fullName>
    </submittedName>
</protein>
<sequence length="95" mass="10368">MKLHTSTLLATALATTLVSSAEDRTIVHSPVNCVKRDGAPCDSQNRCCGPRNCVAGFCRWRCEGHYGGTRGDGDWCPPGQVCQLQPDNQYHCTKD</sequence>
<organism evidence="2 3">
    <name type="scientific">Zymoseptoria tritici (strain ST99CH_3D7)</name>
    <dbReference type="NCBI Taxonomy" id="1276538"/>
    <lineage>
        <taxon>Eukaryota</taxon>
        <taxon>Fungi</taxon>
        <taxon>Dikarya</taxon>
        <taxon>Ascomycota</taxon>
        <taxon>Pezizomycotina</taxon>
        <taxon>Dothideomycetes</taxon>
        <taxon>Dothideomycetidae</taxon>
        <taxon>Mycosphaerellales</taxon>
        <taxon>Mycosphaerellaceae</taxon>
        <taxon>Zymoseptoria</taxon>
    </lineage>
</organism>